<reference evidence="5 6" key="1">
    <citation type="submission" date="2024-07" db="EMBL/GenBank/DDBJ databases">
        <title>Draft sequence of the Neodothiora populina.</title>
        <authorList>
            <person name="Drown D.D."/>
            <person name="Schuette U.S."/>
            <person name="Buechlein A.B."/>
            <person name="Rusch D.R."/>
            <person name="Winton L.W."/>
            <person name="Adams G.A."/>
        </authorList>
    </citation>
    <scope>NUCLEOTIDE SEQUENCE [LARGE SCALE GENOMIC DNA]</scope>
    <source>
        <strain evidence="5 6">CPC 39397</strain>
    </source>
</reference>
<keyword evidence="2" id="KW-0521">NADP</keyword>
<dbReference type="Proteomes" id="UP001562354">
    <property type="component" value="Unassembled WGS sequence"/>
</dbReference>
<evidence type="ECO:0000256" key="2">
    <source>
        <dbReference type="ARBA" id="ARBA00022857"/>
    </source>
</evidence>
<dbReference type="Pfam" id="PF00106">
    <property type="entry name" value="adh_short"/>
    <property type="match status" value="1"/>
</dbReference>
<evidence type="ECO:0000256" key="4">
    <source>
        <dbReference type="RuleBase" id="RU000363"/>
    </source>
</evidence>
<gene>
    <name evidence="5" type="ORF">AAFC00_001004</name>
</gene>
<dbReference type="InterPro" id="IPR002347">
    <property type="entry name" value="SDR_fam"/>
</dbReference>
<dbReference type="RefSeq" id="XP_069203601.1">
    <property type="nucleotide sequence ID" value="XM_069340133.1"/>
</dbReference>
<dbReference type="InterPro" id="IPR020904">
    <property type="entry name" value="Sc_DH/Rdtase_CS"/>
</dbReference>
<dbReference type="SUPFAM" id="SSF51735">
    <property type="entry name" value="NAD(P)-binding Rossmann-fold domains"/>
    <property type="match status" value="1"/>
</dbReference>
<sequence>MAAPQKVALVTAGTAGLGAQIARTFAPDYRVVINYNSNAARASALIEELNQIPATVPTTDSPRFHAIQADVGDKASVNRLVEETIKVMGRLDVVASNAGWTRMTDFMNIDDQVNEDDWDRCYLYNVKSHMWLAYAAKPHLEKTEGVIITTASVAGITASGSSLPYSTTKAALIHMTKGLALICAPKIRVNSVSPGLMLTDWGLSFPRDKIAATMQKSKLKRLATVEDVALQVRGLALCTSMTGQNIVLDGGITL</sequence>
<protein>
    <submittedName>
        <fullName evidence="5">Uncharacterized protein</fullName>
    </submittedName>
</protein>
<comment type="similarity">
    <text evidence="1 4">Belongs to the short-chain dehydrogenases/reductases (SDR) family.</text>
</comment>
<dbReference type="PRINTS" id="PR00080">
    <property type="entry name" value="SDRFAMILY"/>
</dbReference>
<accession>A0ABR3PMH1</accession>
<dbReference type="GeneID" id="95974707"/>
<dbReference type="EMBL" id="JBFMKM010000003">
    <property type="protein sequence ID" value="KAL1310752.1"/>
    <property type="molecule type" value="Genomic_DNA"/>
</dbReference>
<evidence type="ECO:0000313" key="6">
    <source>
        <dbReference type="Proteomes" id="UP001562354"/>
    </source>
</evidence>
<name>A0ABR3PMH1_9PEZI</name>
<dbReference type="PANTHER" id="PTHR43618:SF13">
    <property type="entry name" value="CHAIN DEHYDROGENASE, PUTATIVE (AFU_ORTHOLOGUE AFUA_1G17650)-RELATED"/>
    <property type="match status" value="1"/>
</dbReference>
<evidence type="ECO:0000313" key="5">
    <source>
        <dbReference type="EMBL" id="KAL1310752.1"/>
    </source>
</evidence>
<dbReference type="CDD" id="cd05233">
    <property type="entry name" value="SDR_c"/>
    <property type="match status" value="1"/>
</dbReference>
<evidence type="ECO:0000256" key="1">
    <source>
        <dbReference type="ARBA" id="ARBA00006484"/>
    </source>
</evidence>
<dbReference type="InterPro" id="IPR052178">
    <property type="entry name" value="Sec_Metab_Biosynth_SDR"/>
</dbReference>
<organism evidence="5 6">
    <name type="scientific">Neodothiora populina</name>
    <dbReference type="NCBI Taxonomy" id="2781224"/>
    <lineage>
        <taxon>Eukaryota</taxon>
        <taxon>Fungi</taxon>
        <taxon>Dikarya</taxon>
        <taxon>Ascomycota</taxon>
        <taxon>Pezizomycotina</taxon>
        <taxon>Dothideomycetes</taxon>
        <taxon>Dothideomycetidae</taxon>
        <taxon>Dothideales</taxon>
        <taxon>Dothioraceae</taxon>
        <taxon>Neodothiora</taxon>
    </lineage>
</organism>
<dbReference type="PRINTS" id="PR00081">
    <property type="entry name" value="GDHRDH"/>
</dbReference>
<dbReference type="InterPro" id="IPR036291">
    <property type="entry name" value="NAD(P)-bd_dom_sf"/>
</dbReference>
<dbReference type="PANTHER" id="PTHR43618">
    <property type="entry name" value="7-ALPHA-HYDROXYSTEROID DEHYDROGENASE"/>
    <property type="match status" value="1"/>
</dbReference>
<keyword evidence="3" id="KW-0560">Oxidoreductase</keyword>
<proteinExistence type="inferred from homology"/>
<comment type="caution">
    <text evidence="5">The sequence shown here is derived from an EMBL/GenBank/DDBJ whole genome shotgun (WGS) entry which is preliminary data.</text>
</comment>
<dbReference type="PROSITE" id="PS00061">
    <property type="entry name" value="ADH_SHORT"/>
    <property type="match status" value="1"/>
</dbReference>
<keyword evidence="6" id="KW-1185">Reference proteome</keyword>
<dbReference type="Gene3D" id="3.40.50.720">
    <property type="entry name" value="NAD(P)-binding Rossmann-like Domain"/>
    <property type="match status" value="1"/>
</dbReference>
<evidence type="ECO:0000256" key="3">
    <source>
        <dbReference type="ARBA" id="ARBA00023002"/>
    </source>
</evidence>